<keyword evidence="10" id="KW-1185">Reference proteome</keyword>
<keyword evidence="1 7" id="KW-0813">Transport</keyword>
<dbReference type="Pfam" id="PF00005">
    <property type="entry name" value="ABC_tran"/>
    <property type="match status" value="1"/>
</dbReference>
<dbReference type="GO" id="GO:0015417">
    <property type="term" value="F:ABC-type polyamine transporter activity"/>
    <property type="evidence" value="ECO:0007669"/>
    <property type="project" value="UniProtKB-EC"/>
</dbReference>
<evidence type="ECO:0000256" key="3">
    <source>
        <dbReference type="ARBA" id="ARBA00022741"/>
    </source>
</evidence>
<accession>A0A562NVQ5</accession>
<proteinExistence type="inferred from homology"/>
<keyword evidence="6 7" id="KW-0472">Membrane</keyword>
<evidence type="ECO:0000259" key="8">
    <source>
        <dbReference type="PROSITE" id="PS50893"/>
    </source>
</evidence>
<keyword evidence="2 7" id="KW-1003">Cell membrane</keyword>
<dbReference type="Gene3D" id="2.40.50.140">
    <property type="entry name" value="Nucleic acid-binding proteins"/>
    <property type="match status" value="1"/>
</dbReference>
<evidence type="ECO:0000256" key="7">
    <source>
        <dbReference type="RuleBase" id="RU364083"/>
    </source>
</evidence>
<name>A0A562NVQ5_9HYPH</name>
<comment type="function">
    <text evidence="7">Part of the ABC transporter complex PotABCD involved in spermidine/putrescine import. Responsible for energy coupling to the transport system.</text>
</comment>
<keyword evidence="4 7" id="KW-0067">ATP-binding</keyword>
<evidence type="ECO:0000313" key="10">
    <source>
        <dbReference type="Proteomes" id="UP000317122"/>
    </source>
</evidence>
<dbReference type="SMART" id="SM00382">
    <property type="entry name" value="AAA"/>
    <property type="match status" value="1"/>
</dbReference>
<dbReference type="PANTHER" id="PTHR42781">
    <property type="entry name" value="SPERMIDINE/PUTRESCINE IMPORT ATP-BINDING PROTEIN POTA"/>
    <property type="match status" value="1"/>
</dbReference>
<dbReference type="RefSeq" id="WP_145718564.1">
    <property type="nucleotide sequence ID" value="NZ_BSPF01000106.1"/>
</dbReference>
<dbReference type="PROSITE" id="PS50893">
    <property type="entry name" value="ABC_TRANSPORTER_2"/>
    <property type="match status" value="1"/>
</dbReference>
<reference evidence="9 10" key="1">
    <citation type="journal article" date="2015" name="Stand. Genomic Sci.">
        <title>Genomic Encyclopedia of Bacterial and Archaeal Type Strains, Phase III: the genomes of soil and plant-associated and newly described type strains.</title>
        <authorList>
            <person name="Whitman W.B."/>
            <person name="Woyke T."/>
            <person name="Klenk H.P."/>
            <person name="Zhou Y."/>
            <person name="Lilburn T.G."/>
            <person name="Beck B.J."/>
            <person name="De Vos P."/>
            <person name="Vandamme P."/>
            <person name="Eisen J.A."/>
            <person name="Garrity G."/>
            <person name="Hugenholtz P."/>
            <person name="Kyrpides N.C."/>
        </authorList>
    </citation>
    <scope>NUCLEOTIDE SEQUENCE [LARGE SCALE GENOMIC DNA]</scope>
    <source>
        <strain evidence="9 10">CGMCC 1.2546</strain>
    </source>
</reference>
<gene>
    <name evidence="7" type="primary">potA</name>
    <name evidence="9" type="ORF">IQ26_03054</name>
</gene>
<dbReference type="InterPro" id="IPR012340">
    <property type="entry name" value="NA-bd_OB-fold"/>
</dbReference>
<evidence type="ECO:0000256" key="4">
    <source>
        <dbReference type="ARBA" id="ARBA00022840"/>
    </source>
</evidence>
<comment type="catalytic activity">
    <reaction evidence="7">
        <text>ATP + H2O + polyamine-[polyamine-binding protein]Side 1 = ADP + phosphate + polyamineSide 2 + [polyamine-binding protein]Side 1.</text>
        <dbReference type="EC" id="7.6.2.11"/>
    </reaction>
</comment>
<dbReference type="GO" id="GO:0016887">
    <property type="term" value="F:ATP hydrolysis activity"/>
    <property type="evidence" value="ECO:0007669"/>
    <property type="project" value="InterPro"/>
</dbReference>
<evidence type="ECO:0000313" key="9">
    <source>
        <dbReference type="EMBL" id="TWI36100.1"/>
    </source>
</evidence>
<dbReference type="InterPro" id="IPR005893">
    <property type="entry name" value="PotA-like"/>
</dbReference>
<comment type="similarity">
    <text evidence="7">Belongs to the ABC transporter superfamily. Spermidine/putrescine importer (TC 3.A.1.11.1) family.</text>
</comment>
<dbReference type="EMBL" id="VLKT01000017">
    <property type="protein sequence ID" value="TWI36100.1"/>
    <property type="molecule type" value="Genomic_DNA"/>
</dbReference>
<dbReference type="NCBIfam" id="TIGR01187">
    <property type="entry name" value="potA"/>
    <property type="match status" value="1"/>
</dbReference>
<dbReference type="InterPro" id="IPR003439">
    <property type="entry name" value="ABC_transporter-like_ATP-bd"/>
</dbReference>
<evidence type="ECO:0000256" key="5">
    <source>
        <dbReference type="ARBA" id="ARBA00022967"/>
    </source>
</evidence>
<dbReference type="InterPro" id="IPR050093">
    <property type="entry name" value="ABC_SmlMolc_Importer"/>
</dbReference>
<dbReference type="GO" id="GO:0005524">
    <property type="term" value="F:ATP binding"/>
    <property type="evidence" value="ECO:0007669"/>
    <property type="project" value="UniProtKB-KW"/>
</dbReference>
<dbReference type="Gene3D" id="2.40.50.100">
    <property type="match status" value="1"/>
</dbReference>
<comment type="caution">
    <text evidence="9">The sequence shown here is derived from an EMBL/GenBank/DDBJ whole genome shotgun (WGS) entry which is preliminary data.</text>
</comment>
<dbReference type="SUPFAM" id="SSF52540">
    <property type="entry name" value="P-loop containing nucleoside triphosphate hydrolases"/>
    <property type="match status" value="1"/>
</dbReference>
<dbReference type="SUPFAM" id="SSF50331">
    <property type="entry name" value="MOP-like"/>
    <property type="match status" value="1"/>
</dbReference>
<sequence length="357" mass="38867">MSAPRTLLAIDRVSKNFGRVTAVDGISLDIRENEFFALLGPSGCGKTTLLRMLAGFETPNDGRILLDGRDIARTPPNKRPVNLMFQSYALFPHMSVRANVSYGLEMERLPANEIRSRVDAILATTELAAFADRKPEQLSGGQKQRVALARALVKRPRLLLLDEPLGALDKKLRGAMQLELKRLQHEVGITFVIVTHDQEESLVMADRMAVLRDGKLLQCDTPHAVYEYPANRFVADFIGVMNFVPGKATTDGVLAANGARISGTVPATLSPGAAAIASVRPERIRLFPSPETANRIAGTVEALAYQGLDLQLHVRTALSPKPFLVRVTADAADRRPVASGDAVELGWDAVDVRIFAD</sequence>
<dbReference type="InterPro" id="IPR008995">
    <property type="entry name" value="Mo/tungstate-bd_C_term_dom"/>
</dbReference>
<dbReference type="OrthoDB" id="9802264at2"/>
<dbReference type="GO" id="GO:0043190">
    <property type="term" value="C:ATP-binding cassette (ABC) transporter complex"/>
    <property type="evidence" value="ECO:0007669"/>
    <property type="project" value="InterPro"/>
</dbReference>
<dbReference type="AlphaFoldDB" id="A0A562NVQ5"/>
<dbReference type="Pfam" id="PF08402">
    <property type="entry name" value="TOBE_2"/>
    <property type="match status" value="1"/>
</dbReference>
<dbReference type="Gene3D" id="3.40.50.300">
    <property type="entry name" value="P-loop containing nucleotide triphosphate hydrolases"/>
    <property type="match status" value="1"/>
</dbReference>
<protein>
    <recommendedName>
        <fullName evidence="7">Spermidine/putrescine import ATP-binding protein PotA</fullName>
        <ecNumber evidence="7">7.6.2.11</ecNumber>
    </recommendedName>
</protein>
<keyword evidence="3 7" id="KW-0547">Nucleotide-binding</keyword>
<dbReference type="Proteomes" id="UP000317122">
    <property type="component" value="Unassembled WGS sequence"/>
</dbReference>
<evidence type="ECO:0000256" key="6">
    <source>
        <dbReference type="ARBA" id="ARBA00023136"/>
    </source>
</evidence>
<dbReference type="PROSITE" id="PS00211">
    <property type="entry name" value="ABC_TRANSPORTER_1"/>
    <property type="match status" value="1"/>
</dbReference>
<dbReference type="InterPro" id="IPR017871">
    <property type="entry name" value="ABC_transporter-like_CS"/>
</dbReference>
<dbReference type="FunFam" id="3.40.50.300:FF:000133">
    <property type="entry name" value="Spermidine/putrescine import ATP-binding protein PotA"/>
    <property type="match status" value="1"/>
</dbReference>
<keyword evidence="5 7" id="KW-1278">Translocase</keyword>
<dbReference type="InterPro" id="IPR003593">
    <property type="entry name" value="AAA+_ATPase"/>
</dbReference>
<dbReference type="PANTHER" id="PTHR42781:SF4">
    <property type="entry name" value="SPERMIDINE_PUTRESCINE IMPORT ATP-BINDING PROTEIN POTA"/>
    <property type="match status" value="1"/>
</dbReference>
<dbReference type="InterPro" id="IPR013611">
    <property type="entry name" value="Transp-assoc_OB_typ2"/>
</dbReference>
<feature type="domain" description="ABC transporter" evidence="8">
    <location>
        <begin position="8"/>
        <end position="238"/>
    </location>
</feature>
<dbReference type="GO" id="GO:0015847">
    <property type="term" value="P:putrescine transport"/>
    <property type="evidence" value="ECO:0007669"/>
    <property type="project" value="UniProtKB-ARBA"/>
</dbReference>
<evidence type="ECO:0000256" key="1">
    <source>
        <dbReference type="ARBA" id="ARBA00022448"/>
    </source>
</evidence>
<evidence type="ECO:0000256" key="2">
    <source>
        <dbReference type="ARBA" id="ARBA00022475"/>
    </source>
</evidence>
<dbReference type="EC" id="7.6.2.11" evidence="7"/>
<organism evidence="9 10">
    <name type="scientific">Mesorhizobium tianshanense</name>
    <dbReference type="NCBI Taxonomy" id="39844"/>
    <lineage>
        <taxon>Bacteria</taxon>
        <taxon>Pseudomonadati</taxon>
        <taxon>Pseudomonadota</taxon>
        <taxon>Alphaproteobacteria</taxon>
        <taxon>Hyphomicrobiales</taxon>
        <taxon>Phyllobacteriaceae</taxon>
        <taxon>Mesorhizobium</taxon>
    </lineage>
</organism>
<comment type="subunit">
    <text evidence="7">The complex is composed of two ATP-binding proteins (PotA), two transmembrane proteins (PotB and PotC) and a solute-binding protein (PotD).</text>
</comment>
<dbReference type="InterPro" id="IPR027417">
    <property type="entry name" value="P-loop_NTPase"/>
</dbReference>